<dbReference type="FunFam" id="1.10.490.160:FF:000003">
    <property type="entry name" value="Ryanodine receptor, isoform E"/>
    <property type="match status" value="1"/>
</dbReference>
<dbReference type="FunFam" id="1.25.10.30:FF:000002">
    <property type="entry name" value="ryanodine receptor isoform X2"/>
    <property type="match status" value="1"/>
</dbReference>
<evidence type="ECO:0000259" key="8">
    <source>
        <dbReference type="PROSITE" id="PS50188"/>
    </source>
</evidence>
<keyword evidence="2" id="KW-0813">Transport</keyword>
<dbReference type="Gene3D" id="1.10.490.160">
    <property type="match status" value="1"/>
</dbReference>
<dbReference type="PROSITE" id="PS50188">
    <property type="entry name" value="B302_SPRY"/>
    <property type="match status" value="2"/>
</dbReference>
<dbReference type="PANTHER" id="PTHR46399">
    <property type="entry name" value="B30.2/SPRY DOMAIN-CONTAINING PROTEIN"/>
    <property type="match status" value="1"/>
</dbReference>
<dbReference type="PRINTS" id="PR00795">
    <property type="entry name" value="RYANODINER"/>
</dbReference>
<dbReference type="PROSITE" id="PS50919">
    <property type="entry name" value="MIR"/>
    <property type="match status" value="1"/>
</dbReference>
<dbReference type="Pfam" id="PF02815">
    <property type="entry name" value="MIR"/>
    <property type="match status" value="1"/>
</dbReference>
<evidence type="ECO:0000256" key="1">
    <source>
        <dbReference type="ARBA" id="ARBA00004326"/>
    </source>
</evidence>
<dbReference type="GO" id="GO:0030246">
    <property type="term" value="F:carbohydrate binding"/>
    <property type="evidence" value="ECO:0007669"/>
    <property type="project" value="UniProtKB-KW"/>
</dbReference>
<keyword evidence="2" id="KW-0109">Calcium transport</keyword>
<dbReference type="FunFam" id="2.80.10.50:FF:000022">
    <property type="entry name" value="Ryanodine receptor, isoform E"/>
    <property type="match status" value="1"/>
</dbReference>
<accession>A0A5E4LYU0</accession>
<evidence type="ECO:0000256" key="5">
    <source>
        <dbReference type="ARBA" id="ARBA00022837"/>
    </source>
</evidence>
<keyword evidence="4" id="KW-0677">Repeat</keyword>
<dbReference type="InterPro" id="IPR035761">
    <property type="entry name" value="SPRY1_RyR"/>
</dbReference>
<dbReference type="SMART" id="SM00472">
    <property type="entry name" value="MIR"/>
    <property type="match status" value="4"/>
</dbReference>
<dbReference type="Pfam" id="PF01365">
    <property type="entry name" value="RYDR_ITPR"/>
    <property type="match status" value="1"/>
</dbReference>
<dbReference type="GO" id="GO:0005219">
    <property type="term" value="F:ryanodine-sensitive calcium-release channel activity"/>
    <property type="evidence" value="ECO:0007669"/>
    <property type="project" value="InterPro"/>
</dbReference>
<dbReference type="CDD" id="cd12878">
    <property type="entry name" value="SPRY2_RyR"/>
    <property type="match status" value="1"/>
</dbReference>
<dbReference type="InterPro" id="IPR003032">
    <property type="entry name" value="Ryanodine_rcpt"/>
</dbReference>
<reference evidence="10 11" key="1">
    <citation type="submission" date="2019-08" db="EMBL/GenBank/DDBJ databases">
        <authorList>
            <person name="Alioto T."/>
            <person name="Alioto T."/>
            <person name="Gomez Garrido J."/>
        </authorList>
    </citation>
    <scope>NUCLEOTIDE SEQUENCE [LARGE SCALE GENOMIC DNA]</scope>
</reference>
<dbReference type="FunFam" id="2.60.120.920:FF:000003">
    <property type="entry name" value="ryanodine receptor isoform X2"/>
    <property type="match status" value="1"/>
</dbReference>
<dbReference type="GO" id="GO:0030018">
    <property type="term" value="C:Z disc"/>
    <property type="evidence" value="ECO:0007669"/>
    <property type="project" value="TreeGrafter"/>
</dbReference>
<dbReference type="Proteomes" id="UP000325440">
    <property type="component" value="Unassembled WGS sequence"/>
</dbReference>
<dbReference type="OrthoDB" id="300855at2759"/>
<evidence type="ECO:0000259" key="9">
    <source>
        <dbReference type="PROSITE" id="PS50919"/>
    </source>
</evidence>
<evidence type="ECO:0000256" key="7">
    <source>
        <dbReference type="SAM" id="MobiDB-lite"/>
    </source>
</evidence>
<dbReference type="InterPro" id="IPR013320">
    <property type="entry name" value="ConA-like_dom_sf"/>
</dbReference>
<evidence type="ECO:0000256" key="4">
    <source>
        <dbReference type="ARBA" id="ARBA00022737"/>
    </source>
</evidence>
<dbReference type="GO" id="GO:0034704">
    <property type="term" value="C:calcium channel complex"/>
    <property type="evidence" value="ECO:0007669"/>
    <property type="project" value="TreeGrafter"/>
</dbReference>
<dbReference type="GO" id="GO:0006941">
    <property type="term" value="P:striated muscle contraction"/>
    <property type="evidence" value="ECO:0007669"/>
    <property type="project" value="TreeGrafter"/>
</dbReference>
<feature type="region of interest" description="Disordered" evidence="7">
    <location>
        <begin position="1370"/>
        <end position="1446"/>
    </location>
</feature>
<keyword evidence="6" id="KW-0703">Sarcoplasmic reticulum</keyword>
<keyword evidence="3" id="KW-0407">Ion channel</keyword>
<dbReference type="SUPFAM" id="SSF49899">
    <property type="entry name" value="Concanavalin A-like lectins/glucanases"/>
    <property type="match status" value="2"/>
</dbReference>
<dbReference type="EMBL" id="CABPRJ010000001">
    <property type="protein sequence ID" value="VVC24074.1"/>
    <property type="molecule type" value="Genomic_DNA"/>
</dbReference>
<dbReference type="Gene3D" id="2.60.120.920">
    <property type="match status" value="2"/>
</dbReference>
<dbReference type="Gene3D" id="2.80.10.50">
    <property type="match status" value="2"/>
</dbReference>
<dbReference type="Pfam" id="PF02026">
    <property type="entry name" value="RyR"/>
    <property type="match status" value="2"/>
</dbReference>
<dbReference type="InterPro" id="IPR035764">
    <property type="entry name" value="SPRY2_RyR"/>
</dbReference>
<dbReference type="InterPro" id="IPR015925">
    <property type="entry name" value="Ryanodine_IP3_receptor"/>
</dbReference>
<feature type="domain" description="B30.2/SPRY" evidence="8">
    <location>
        <begin position="1015"/>
        <end position="1215"/>
    </location>
</feature>
<dbReference type="Gene3D" id="6.20.350.10">
    <property type="match status" value="1"/>
</dbReference>
<name>A0A5E4LYU0_9HEMI</name>
<feature type="compositionally biased region" description="Pro residues" evidence="7">
    <location>
        <begin position="1374"/>
        <end position="1387"/>
    </location>
</feature>
<dbReference type="SMART" id="SM00449">
    <property type="entry name" value="SPRY"/>
    <property type="match status" value="2"/>
</dbReference>
<feature type="compositionally biased region" description="Polar residues" evidence="7">
    <location>
        <begin position="1411"/>
        <end position="1431"/>
    </location>
</feature>
<dbReference type="PANTHER" id="PTHR46399:SF8">
    <property type="entry name" value="B30.2_SPRY DOMAIN-CONTAINING PROTEIN"/>
    <property type="match status" value="1"/>
</dbReference>
<dbReference type="FunFam" id="2.60.120.920:FF:000002">
    <property type="entry name" value="ryanodine receptor isoform X2"/>
    <property type="match status" value="1"/>
</dbReference>
<evidence type="ECO:0000313" key="11">
    <source>
        <dbReference type="Proteomes" id="UP000325440"/>
    </source>
</evidence>
<sequence>MADSEGSSEQDDVSFLRTEDMVCLSCTATGERVCLAAEGFGNRHCYLENIADKNIPPDLSQCVFVIEQALSVRALQELVTAASSQEGKGGTGSGHRTLLYGNAILLRHQNSDMYLACLSTSSSNDKLSFDVGLQEHSQGEACWWTVHPASKQRSEGEKVRVGDDLILVSVATERYLHTAKENELSVVNASFHVTHWSVQPYGTGISRMKYVGYVFGGDVLRFFHGGDECLTIPSSWTDVSGQNIVIYEGGSVMSQARSLWRLELARTKWAGGFINWYHPMRIRHLTTGRYLGVNENNELHLVCREEATTASSTFFLRQEKDDQKTILEDKDLEVIGAPIIKYGDSTVLVQHSDTGLWLTYKSYETKKKGLGKVEEKQAVLHEEGKMDDGLDFSRSQEEESRTARVIRKCSSLFTQFISGLENLQSNRRSSLFCSFVNLNEMVMCLEDLINYFAQPEEDMEHEEKQNRFRALRNRQDLFQEEGILNLILEAIDKVNIITSQGFMVSLAGDESGQSWDVISGYLYQLLAAIIKGNHTNCAQFANTNRLNWLFSRLGSQASSEGTGMLDVLHCVLIDSPEALNMMKDEHIKVIISLLEKHGRDPKVLDVLCSLCVGNGVAVRSSQNNICDFLLPGKNLLLQTLLVDHVASVRPNIFVGHVTGSAVYRKWYYEVAIDHIEQTTHLNPHIRIGWANTAGYVPYPGGGEKWGGNGVGDDLYSFGFDGSHLWTGGRKSEVIPETEMPYIRKSDVIGCALDLTIPIITFTLNGQLVHGAFRDFNLDGMFFPVISCSSKVSCRFLLGGDHGRLKFTPPDEFSPLFESLLPQQILTIDPCFYFGNLNKCVLTGPWYVEDDTAFVPNPVDTSMITLPTYIENIKDKLAENIHEMWAMNKIEAGWEYGDKRNDTMKFHPCLIQFDKLPAAEKRYDTQLAVQTLKTVIALGYHISIDNPPSRIKTVRLPNEPFMQPNGYKPAPLDLSAIILSSKMEQLIDQLAENTHNLWAKERIQQGWTYGLNEELQMLRSPHLVPYNKVDDAIKKANRDTASETVRTLLVYGYNLDPPTGETNEASPLTDDGTNRYLTFRTYRAEKTYAVSSGKWYFEFEILTSGPMRVGWARFNCSPGYQIGSDENSWAFDGYNEEKIYTGTAESFGRQWQIGDVVGVFLDLMDHTISFSLNGELLMDTLGGETTFSEVQGEGFVPAFTLGLGQKAKLTFGQDVNSLKFFTTCGLQEGYEPFCVNMKRPVTYWYTKDQPIFENTDDFPSVIDVTRIPAGSDTPPCLKISHNTFETMEKANWEFLRLSLPVICLPTFIDEQEKQRRWQEIRIRQHRLLSQSEHATPAHIEQIMKSGFSMSDIKGLHRGYSDEVVENDEIIQNATPLPPRGKKQPPPPRPPRKGSLSRHDDLIVENGLEGKLNRSSSELNFNMYNHQNGGNQDMSKEDKKKRGRSPFR</sequence>
<proteinExistence type="predicted"/>
<dbReference type="GO" id="GO:0014808">
    <property type="term" value="P:release of sequestered calcium ion into cytosol by sarcoplasmic reticulum"/>
    <property type="evidence" value="ECO:0007669"/>
    <property type="project" value="TreeGrafter"/>
</dbReference>
<dbReference type="Pfam" id="PF00622">
    <property type="entry name" value="SPRY"/>
    <property type="match status" value="2"/>
</dbReference>
<dbReference type="CDD" id="cd12877">
    <property type="entry name" value="SPRY1_RyR"/>
    <property type="match status" value="1"/>
</dbReference>
<dbReference type="InterPro" id="IPR016093">
    <property type="entry name" value="MIR_motif"/>
</dbReference>
<keyword evidence="11" id="KW-1185">Reference proteome</keyword>
<gene>
    <name evidence="10" type="ORF">CINCED_3A017791</name>
</gene>
<dbReference type="InterPro" id="IPR000699">
    <property type="entry name" value="RIH_dom"/>
</dbReference>
<keyword evidence="2" id="KW-0406">Ion transport</keyword>
<dbReference type="InterPro" id="IPR036300">
    <property type="entry name" value="MIR_dom_sf"/>
</dbReference>
<dbReference type="Pfam" id="PF08709">
    <property type="entry name" value="Ins145_P3_rec"/>
    <property type="match status" value="1"/>
</dbReference>
<dbReference type="Gene3D" id="1.25.10.30">
    <property type="entry name" value="IP3 receptor type 1 binding core, RIH domain"/>
    <property type="match status" value="1"/>
</dbReference>
<dbReference type="GO" id="GO:0005790">
    <property type="term" value="C:smooth endoplasmic reticulum"/>
    <property type="evidence" value="ECO:0007669"/>
    <property type="project" value="TreeGrafter"/>
</dbReference>
<evidence type="ECO:0000256" key="3">
    <source>
        <dbReference type="ARBA" id="ARBA00022673"/>
    </source>
</evidence>
<dbReference type="InterPro" id="IPR013333">
    <property type="entry name" value="Ryan_recept"/>
</dbReference>
<feature type="domain" description="MIR" evidence="9">
    <location>
        <begin position="95"/>
        <end position="149"/>
    </location>
</feature>
<dbReference type="InterPro" id="IPR043136">
    <property type="entry name" value="B30.2/SPRY_sf"/>
</dbReference>
<dbReference type="InterPro" id="IPR001870">
    <property type="entry name" value="B30.2/SPRY"/>
</dbReference>
<dbReference type="InterPro" id="IPR003877">
    <property type="entry name" value="SPRY_dom"/>
</dbReference>
<dbReference type="GO" id="GO:0042383">
    <property type="term" value="C:sarcolemma"/>
    <property type="evidence" value="ECO:0007669"/>
    <property type="project" value="TreeGrafter"/>
</dbReference>
<dbReference type="FunFam" id="2.80.10.50:FF:000021">
    <property type="entry name" value="Ryanodine receptor, isoform F"/>
    <property type="match status" value="1"/>
</dbReference>
<feature type="domain" description="B30.2/SPRY" evidence="8">
    <location>
        <begin position="577"/>
        <end position="802"/>
    </location>
</feature>
<dbReference type="GO" id="GO:0033017">
    <property type="term" value="C:sarcoplasmic reticulum membrane"/>
    <property type="evidence" value="ECO:0007669"/>
    <property type="project" value="UniProtKB-SubCell"/>
</dbReference>
<comment type="subcellular location">
    <subcellularLocation>
        <location evidence="1">Sarcoplasmic reticulum membrane</location>
        <topology evidence="1">Multi-pass membrane protein</topology>
    </subcellularLocation>
</comment>
<keyword evidence="3" id="KW-0107">Calcium channel</keyword>
<evidence type="ECO:0000256" key="6">
    <source>
        <dbReference type="ARBA" id="ARBA00022951"/>
    </source>
</evidence>
<dbReference type="CDD" id="cd23278">
    <property type="entry name" value="beta-trefoil_MIR_RyR"/>
    <property type="match status" value="1"/>
</dbReference>
<organism evidence="10 11">
    <name type="scientific">Cinara cedri</name>
    <dbReference type="NCBI Taxonomy" id="506608"/>
    <lineage>
        <taxon>Eukaryota</taxon>
        <taxon>Metazoa</taxon>
        <taxon>Ecdysozoa</taxon>
        <taxon>Arthropoda</taxon>
        <taxon>Hexapoda</taxon>
        <taxon>Insecta</taxon>
        <taxon>Pterygota</taxon>
        <taxon>Neoptera</taxon>
        <taxon>Paraneoptera</taxon>
        <taxon>Hemiptera</taxon>
        <taxon>Sternorrhyncha</taxon>
        <taxon>Aphidomorpha</taxon>
        <taxon>Aphidoidea</taxon>
        <taxon>Aphididae</taxon>
        <taxon>Lachninae</taxon>
        <taxon>Cinara</taxon>
    </lineage>
</organism>
<keyword evidence="5" id="KW-0106">Calcium</keyword>
<protein>
    <submittedName>
        <fullName evidence="10">MIR motif,Concanavalin A-like lectin/glucanase domain,RIH (RyR and IP3R Homology) domain,Ryanodine</fullName>
    </submittedName>
</protein>
<dbReference type="InterPro" id="IPR014821">
    <property type="entry name" value="Ins145_P3_rcpt"/>
</dbReference>
<evidence type="ECO:0000256" key="2">
    <source>
        <dbReference type="ARBA" id="ARBA00022568"/>
    </source>
</evidence>
<keyword evidence="10" id="KW-0430">Lectin</keyword>
<evidence type="ECO:0000313" key="10">
    <source>
        <dbReference type="EMBL" id="VVC24074.1"/>
    </source>
</evidence>
<dbReference type="SUPFAM" id="SSF82109">
    <property type="entry name" value="MIR domain"/>
    <property type="match status" value="2"/>
</dbReference>